<feature type="region of interest" description="Disordered" evidence="7">
    <location>
        <begin position="1"/>
        <end position="43"/>
    </location>
</feature>
<organism evidence="9 10">
    <name type="scientific">Nocardioides lentus</name>
    <dbReference type="NCBI Taxonomy" id="338077"/>
    <lineage>
        <taxon>Bacteria</taxon>
        <taxon>Bacillati</taxon>
        <taxon>Actinomycetota</taxon>
        <taxon>Actinomycetes</taxon>
        <taxon>Propionibacteriales</taxon>
        <taxon>Nocardioidaceae</taxon>
        <taxon>Nocardioides</taxon>
    </lineage>
</organism>
<proteinExistence type="inferred from homology"/>
<evidence type="ECO:0000256" key="3">
    <source>
        <dbReference type="ARBA" id="ARBA00009370"/>
    </source>
</evidence>
<sequence>MTTRDESPAGPGPGGGGPGGAGGPDGGGLATADDADERPRPRRRGLRLWQETALLLALALVLALVIKTFFLQAFYIPSESMEPGLVKDDRILVQKVSYWGGGTPQRGDVVVFEDPGGWLSSSASTPAPTDGPVGLLTSAMTRIGLYPTGGHLVKRVIGVAGDTIECCDAQGRLVVNGVPIDEKGYTKPGSTRDCAGPMIASCDWSTGPVPEGEIFVMGDNRNRSADSTVHMCPQNATDCTPGREFVPVDLVVGKVFVVVWPRENFRWVERPDSFADVPAGS</sequence>
<dbReference type="CDD" id="cd06530">
    <property type="entry name" value="S26_SPase_I"/>
    <property type="match status" value="1"/>
</dbReference>
<feature type="transmembrane region" description="Helical" evidence="6">
    <location>
        <begin position="52"/>
        <end position="75"/>
    </location>
</feature>
<name>A0ABP5B0G1_9ACTN</name>
<dbReference type="Pfam" id="PF10502">
    <property type="entry name" value="Peptidase_S26"/>
    <property type="match status" value="1"/>
</dbReference>
<comment type="similarity">
    <text evidence="3 6">Belongs to the peptidase S26 family.</text>
</comment>
<comment type="catalytic activity">
    <reaction evidence="1 6">
        <text>Cleavage of hydrophobic, N-terminal signal or leader sequences from secreted and periplasmic proteins.</text>
        <dbReference type="EC" id="3.4.21.89"/>
    </reaction>
</comment>
<dbReference type="InterPro" id="IPR019533">
    <property type="entry name" value="Peptidase_S26"/>
</dbReference>
<comment type="caution">
    <text evidence="9">The sequence shown here is derived from an EMBL/GenBank/DDBJ whole genome shotgun (WGS) entry which is preliminary data.</text>
</comment>
<dbReference type="InterPro" id="IPR000223">
    <property type="entry name" value="Pept_S26A_signal_pept_1"/>
</dbReference>
<evidence type="ECO:0000256" key="7">
    <source>
        <dbReference type="SAM" id="MobiDB-lite"/>
    </source>
</evidence>
<dbReference type="EMBL" id="BAAAMY010000006">
    <property type="protein sequence ID" value="GAA1924802.1"/>
    <property type="molecule type" value="Genomic_DNA"/>
</dbReference>
<protein>
    <recommendedName>
        <fullName evidence="4 6">Signal peptidase I</fullName>
        <ecNumber evidence="4 6">3.4.21.89</ecNumber>
    </recommendedName>
</protein>
<dbReference type="PROSITE" id="PS00761">
    <property type="entry name" value="SPASE_I_3"/>
    <property type="match status" value="1"/>
</dbReference>
<dbReference type="InterPro" id="IPR036286">
    <property type="entry name" value="LexA/Signal_pep-like_sf"/>
</dbReference>
<evidence type="ECO:0000256" key="4">
    <source>
        <dbReference type="ARBA" id="ARBA00013208"/>
    </source>
</evidence>
<evidence type="ECO:0000259" key="8">
    <source>
        <dbReference type="Pfam" id="PF10502"/>
    </source>
</evidence>
<dbReference type="PANTHER" id="PTHR43390:SF1">
    <property type="entry name" value="CHLOROPLAST PROCESSING PEPTIDASE"/>
    <property type="match status" value="1"/>
</dbReference>
<keyword evidence="6" id="KW-0645">Protease</keyword>
<feature type="compositionally biased region" description="Gly residues" evidence="7">
    <location>
        <begin position="12"/>
        <end position="29"/>
    </location>
</feature>
<keyword evidence="6" id="KW-1133">Transmembrane helix</keyword>
<dbReference type="RefSeq" id="WP_344008186.1">
    <property type="nucleotide sequence ID" value="NZ_BAAAMY010000006.1"/>
</dbReference>
<dbReference type="PANTHER" id="PTHR43390">
    <property type="entry name" value="SIGNAL PEPTIDASE I"/>
    <property type="match status" value="1"/>
</dbReference>
<evidence type="ECO:0000313" key="10">
    <source>
        <dbReference type="Proteomes" id="UP001501612"/>
    </source>
</evidence>
<dbReference type="SUPFAM" id="SSF51306">
    <property type="entry name" value="LexA/Signal peptidase"/>
    <property type="match status" value="1"/>
</dbReference>
<evidence type="ECO:0000256" key="5">
    <source>
        <dbReference type="ARBA" id="ARBA00022801"/>
    </source>
</evidence>
<evidence type="ECO:0000256" key="6">
    <source>
        <dbReference type="RuleBase" id="RU362042"/>
    </source>
</evidence>
<dbReference type="Gene3D" id="2.10.109.10">
    <property type="entry name" value="Umud Fragment, subunit A"/>
    <property type="match status" value="1"/>
</dbReference>
<keyword evidence="5 6" id="KW-0378">Hydrolase</keyword>
<evidence type="ECO:0000256" key="2">
    <source>
        <dbReference type="ARBA" id="ARBA00004401"/>
    </source>
</evidence>
<dbReference type="Proteomes" id="UP001501612">
    <property type="component" value="Unassembled WGS sequence"/>
</dbReference>
<dbReference type="InterPro" id="IPR019758">
    <property type="entry name" value="Pept_S26A_signal_pept_1_CS"/>
</dbReference>
<evidence type="ECO:0000256" key="1">
    <source>
        <dbReference type="ARBA" id="ARBA00000677"/>
    </source>
</evidence>
<reference evidence="10" key="1">
    <citation type="journal article" date="2019" name="Int. J. Syst. Evol. Microbiol.">
        <title>The Global Catalogue of Microorganisms (GCM) 10K type strain sequencing project: providing services to taxonomists for standard genome sequencing and annotation.</title>
        <authorList>
            <consortium name="The Broad Institute Genomics Platform"/>
            <consortium name="The Broad Institute Genome Sequencing Center for Infectious Disease"/>
            <person name="Wu L."/>
            <person name="Ma J."/>
        </authorList>
    </citation>
    <scope>NUCLEOTIDE SEQUENCE [LARGE SCALE GENOMIC DNA]</scope>
    <source>
        <strain evidence="10">JCM 14046</strain>
    </source>
</reference>
<dbReference type="EC" id="3.4.21.89" evidence="4 6"/>
<keyword evidence="6" id="KW-0472">Membrane</keyword>
<keyword evidence="10" id="KW-1185">Reference proteome</keyword>
<dbReference type="PRINTS" id="PR00727">
    <property type="entry name" value="LEADERPTASE"/>
</dbReference>
<evidence type="ECO:0000313" key="9">
    <source>
        <dbReference type="EMBL" id="GAA1924802.1"/>
    </source>
</evidence>
<keyword evidence="6" id="KW-0812">Transmembrane</keyword>
<gene>
    <name evidence="9" type="ORF">GCM10009737_28150</name>
</gene>
<feature type="domain" description="Peptidase S26" evidence="8">
    <location>
        <begin position="50"/>
        <end position="260"/>
    </location>
</feature>
<accession>A0ABP5B0G1</accession>
<dbReference type="NCBIfam" id="TIGR02227">
    <property type="entry name" value="sigpep_I_bact"/>
    <property type="match status" value="1"/>
</dbReference>
<comment type="subcellular location">
    <subcellularLocation>
        <location evidence="2">Cell membrane</location>
        <topology evidence="2">Single-pass type II membrane protein</topology>
    </subcellularLocation>
    <subcellularLocation>
        <location evidence="6">Membrane</location>
        <topology evidence="6">Single-pass type II membrane protein</topology>
    </subcellularLocation>
</comment>